<accession>A0A7C5HCD8</accession>
<organism evidence="4">
    <name type="scientific">Chlorobaculum parvum</name>
    <dbReference type="NCBI Taxonomy" id="274539"/>
    <lineage>
        <taxon>Bacteria</taxon>
        <taxon>Pseudomonadati</taxon>
        <taxon>Chlorobiota</taxon>
        <taxon>Chlorobiia</taxon>
        <taxon>Chlorobiales</taxon>
        <taxon>Chlorobiaceae</taxon>
        <taxon>Chlorobaculum</taxon>
    </lineage>
</organism>
<dbReference type="Proteomes" id="UP000886058">
    <property type="component" value="Unassembled WGS sequence"/>
</dbReference>
<evidence type="ECO:0000259" key="2">
    <source>
        <dbReference type="Pfam" id="PF11738"/>
    </source>
</evidence>
<dbReference type="EMBL" id="DRSQ01000142">
    <property type="protein sequence ID" value="HHE32339.1"/>
    <property type="molecule type" value="Genomic_DNA"/>
</dbReference>
<dbReference type="Gene3D" id="3.30.565.40">
    <property type="entry name" value="Fervidobacterium nodosum Rt17-B1 like"/>
    <property type="match status" value="1"/>
</dbReference>
<gene>
    <name evidence="4" type="ORF">ENL07_06865</name>
</gene>
<feature type="signal peptide" evidence="1">
    <location>
        <begin position="1"/>
        <end position="21"/>
    </location>
</feature>
<dbReference type="Pfam" id="PF11738">
    <property type="entry name" value="DUF3298"/>
    <property type="match status" value="1"/>
</dbReference>
<reference evidence="4" key="1">
    <citation type="journal article" date="2020" name="mSystems">
        <title>Genome- and Community-Level Interaction Insights into Carbon Utilization and Element Cycling Functions of Hydrothermarchaeota in Hydrothermal Sediment.</title>
        <authorList>
            <person name="Zhou Z."/>
            <person name="Liu Y."/>
            <person name="Xu W."/>
            <person name="Pan J."/>
            <person name="Luo Z.H."/>
            <person name="Li M."/>
        </authorList>
    </citation>
    <scope>NUCLEOTIDE SEQUENCE [LARGE SCALE GENOMIC DNA]</scope>
    <source>
        <strain evidence="4">HyVt-633</strain>
    </source>
</reference>
<feature type="domain" description="DUF3298" evidence="2">
    <location>
        <begin position="166"/>
        <end position="244"/>
    </location>
</feature>
<evidence type="ECO:0000313" key="4">
    <source>
        <dbReference type="EMBL" id="HHE32339.1"/>
    </source>
</evidence>
<name>A0A7C5HCD8_9CHLB</name>
<dbReference type="InterPro" id="IPR037126">
    <property type="entry name" value="PdaC/RsiV-like_sf"/>
</dbReference>
<dbReference type="AlphaFoldDB" id="A0A7C5HCD8"/>
<dbReference type="Pfam" id="PF13739">
    <property type="entry name" value="PdaC"/>
    <property type="match status" value="1"/>
</dbReference>
<evidence type="ECO:0000256" key="1">
    <source>
        <dbReference type="SAM" id="SignalP"/>
    </source>
</evidence>
<dbReference type="InterPro" id="IPR021729">
    <property type="entry name" value="DUF3298"/>
</dbReference>
<dbReference type="InterPro" id="IPR025303">
    <property type="entry name" value="PdaC"/>
</dbReference>
<dbReference type="Gene3D" id="3.90.640.20">
    <property type="entry name" value="Heat-shock cognate protein, ATPase"/>
    <property type="match status" value="1"/>
</dbReference>
<feature type="domain" description="Deacetylase PdaC" evidence="3">
    <location>
        <begin position="49"/>
        <end position="147"/>
    </location>
</feature>
<keyword evidence="1" id="KW-0732">Signal</keyword>
<feature type="chain" id="PRO_5028159220" evidence="1">
    <location>
        <begin position="22"/>
        <end position="262"/>
    </location>
</feature>
<evidence type="ECO:0000259" key="3">
    <source>
        <dbReference type="Pfam" id="PF13739"/>
    </source>
</evidence>
<protein>
    <submittedName>
        <fullName evidence="4">DUF3298/DUF4163 domain-containing protein</fullName>
    </submittedName>
</protein>
<proteinExistence type="predicted"/>
<sequence length="262" mass="28754">MKKLFVVFVAFITAALLPALGSAKSSSCPLGFGLYSYEQYSQINAQTYWKCDYPVFESSKIGDIINASILKAVVSQTPSPDSNPAAASVEAAASAFIKERDEQMNDEQVHSWPWQSETTGEVLLDQPGLVTVSIFTYAFTGGAHGMSVTQYLVFDTATGKQLGLTDIFAQGFEAQLDKLIERRFRQIRGLSETDPLNGEKGGLFENKIKHNENFAVTSSGIRFLYNQYDIAPYAAGQITVDLSFDDLKGILKPLPDIKPIKP</sequence>
<comment type="caution">
    <text evidence="4">The sequence shown here is derived from an EMBL/GenBank/DDBJ whole genome shotgun (WGS) entry which is preliminary data.</text>
</comment>